<keyword evidence="2" id="KW-0520">NAD</keyword>
<name>A0AAE6IJ59_LEUCA</name>
<proteinExistence type="predicted"/>
<reference evidence="4 5" key="1">
    <citation type="submission" date="2019-06" db="EMBL/GenBank/DDBJ databases">
        <title>Genome analyses of bacteria isolated from kimchi.</title>
        <authorList>
            <person name="Lee S."/>
            <person name="Ahn S."/>
            <person name="Roh S."/>
        </authorList>
    </citation>
    <scope>NUCLEOTIDE SEQUENCE [LARGE SCALE GENOMIC DNA]</scope>
    <source>
        <strain evidence="4 5">CBA3620</strain>
    </source>
</reference>
<dbReference type="Gene3D" id="3.40.50.720">
    <property type="entry name" value="NAD(P)-binding Rossmann-like Domain"/>
    <property type="match status" value="2"/>
</dbReference>
<dbReference type="Proteomes" id="UP000321332">
    <property type="component" value="Chromosome"/>
</dbReference>
<evidence type="ECO:0000313" key="5">
    <source>
        <dbReference type="Proteomes" id="UP000321332"/>
    </source>
</evidence>
<dbReference type="GO" id="GO:0016616">
    <property type="term" value="F:oxidoreductase activity, acting on the CH-OH group of donors, NAD or NADP as acceptor"/>
    <property type="evidence" value="ECO:0007669"/>
    <property type="project" value="InterPro"/>
</dbReference>
<dbReference type="EMBL" id="CP042374">
    <property type="protein sequence ID" value="QEA32878.1"/>
    <property type="molecule type" value="Genomic_DNA"/>
</dbReference>
<evidence type="ECO:0000256" key="2">
    <source>
        <dbReference type="ARBA" id="ARBA00023027"/>
    </source>
</evidence>
<sequence length="313" mass="34808">MLLLAVKVLNTENRNFLAKYGIEVVTPDTIKASQISEIVISYGWDNAIGEEILTNPSSKLKWIQAQSAGVDYLPLAQLKARDITVTNASGLKALPIAQTVLSYILYFARGLHMYATRTHWEPFTDQYLVSELPVLVFGTGRIGQQIAKLIKSFGGTVYGVNRTGHQVPNFDRVYAMTDYQEGLAKADIVVDGLPGTTETDNFFDERFFEQMNQLFLFINIGRGTTLNQSALLSAIDDSRVKYAALDVTTPEPLPKNHPLFERSQILLTQHTSWGENAQTGRAGGLFTFLEKNVPSFVTEGTFVQNVVDLDRGY</sequence>
<gene>
    <name evidence="4" type="ORF">FGL89_01360</name>
</gene>
<evidence type="ECO:0000259" key="3">
    <source>
        <dbReference type="Pfam" id="PF02826"/>
    </source>
</evidence>
<dbReference type="SUPFAM" id="SSF52283">
    <property type="entry name" value="Formate/glycerate dehydrogenase catalytic domain-like"/>
    <property type="match status" value="1"/>
</dbReference>
<keyword evidence="1" id="KW-0560">Oxidoreductase</keyword>
<dbReference type="InterPro" id="IPR036291">
    <property type="entry name" value="NAD(P)-bd_dom_sf"/>
</dbReference>
<dbReference type="InterPro" id="IPR006140">
    <property type="entry name" value="D-isomer_DH_NAD-bd"/>
</dbReference>
<dbReference type="RefSeq" id="WP_135198106.1">
    <property type="nucleotide sequence ID" value="NZ_BPKR01000014.1"/>
</dbReference>
<dbReference type="Pfam" id="PF02826">
    <property type="entry name" value="2-Hacid_dh_C"/>
    <property type="match status" value="1"/>
</dbReference>
<accession>A0AAE6IJ59</accession>
<protein>
    <submittedName>
        <fullName evidence="4">Phosphoglycerate dehydrogenase</fullName>
    </submittedName>
</protein>
<dbReference type="PANTHER" id="PTHR43333:SF1">
    <property type="entry name" value="D-ISOMER SPECIFIC 2-HYDROXYACID DEHYDROGENASE NAD-BINDING DOMAIN-CONTAINING PROTEIN"/>
    <property type="match status" value="1"/>
</dbReference>
<dbReference type="GO" id="GO:0051287">
    <property type="term" value="F:NAD binding"/>
    <property type="evidence" value="ECO:0007669"/>
    <property type="project" value="InterPro"/>
</dbReference>
<organism evidence="4 5">
    <name type="scientific">Leuconostoc carnosum</name>
    <dbReference type="NCBI Taxonomy" id="1252"/>
    <lineage>
        <taxon>Bacteria</taxon>
        <taxon>Bacillati</taxon>
        <taxon>Bacillota</taxon>
        <taxon>Bacilli</taxon>
        <taxon>Lactobacillales</taxon>
        <taxon>Lactobacillaceae</taxon>
        <taxon>Leuconostoc</taxon>
    </lineage>
</organism>
<dbReference type="SUPFAM" id="SSF51735">
    <property type="entry name" value="NAD(P)-binding Rossmann-fold domains"/>
    <property type="match status" value="1"/>
</dbReference>
<evidence type="ECO:0000313" key="4">
    <source>
        <dbReference type="EMBL" id="QEA32878.1"/>
    </source>
</evidence>
<dbReference type="PANTHER" id="PTHR43333">
    <property type="entry name" value="2-HACID_DH_C DOMAIN-CONTAINING PROTEIN"/>
    <property type="match status" value="1"/>
</dbReference>
<evidence type="ECO:0000256" key="1">
    <source>
        <dbReference type="ARBA" id="ARBA00023002"/>
    </source>
</evidence>
<dbReference type="AlphaFoldDB" id="A0AAE6IJ59"/>
<feature type="domain" description="D-isomer specific 2-hydroxyacid dehydrogenase NAD-binding" evidence="3">
    <location>
        <begin position="103"/>
        <end position="271"/>
    </location>
</feature>
<dbReference type="GeneID" id="61186370"/>